<sequence length="207" mass="23651">MRIDILLVVAALLGSVYSDTECFRSIFTKCSRQVLNPGNLDTRPSLCDDLRNQMVCIADRALLCDMRFFREALRVGAIYDEICAEGDFNNILFEREKECYKKAIDHKDCTDPIEEIYNHTTLDTIIRGNQEACGVLNFYKSCVIERVEEQCGAPTLDFFSYLFDAHIKLARGVCHEVILPADEDDNSPDNLGRLNPFQIVTPLFMFE</sequence>
<feature type="signal peptide" evidence="1">
    <location>
        <begin position="1"/>
        <end position="18"/>
    </location>
</feature>
<keyword evidence="1" id="KW-0732">Signal</keyword>
<reference evidence="2" key="2">
    <citation type="submission" date="2020-06" db="EMBL/GenBank/DDBJ databases">
        <authorList>
            <person name="Sheffer M."/>
        </authorList>
    </citation>
    <scope>NUCLEOTIDE SEQUENCE</scope>
</reference>
<dbReference type="Proteomes" id="UP000807504">
    <property type="component" value="Unassembled WGS sequence"/>
</dbReference>
<dbReference type="AlphaFoldDB" id="A0A8T0EFN8"/>
<evidence type="ECO:0000313" key="2">
    <source>
        <dbReference type="EMBL" id="KAF8771679.1"/>
    </source>
</evidence>
<gene>
    <name evidence="2" type="ORF">HNY73_019059</name>
</gene>
<reference evidence="2" key="1">
    <citation type="journal article" date="2020" name="bioRxiv">
        <title>Chromosome-level reference genome of the European wasp spider Argiope bruennichi: a resource for studies on range expansion and evolutionary adaptation.</title>
        <authorList>
            <person name="Sheffer M.M."/>
            <person name="Hoppe A."/>
            <person name="Krehenwinkel H."/>
            <person name="Uhl G."/>
            <person name="Kuss A.W."/>
            <person name="Jensen L."/>
            <person name="Jensen C."/>
            <person name="Gillespie R.G."/>
            <person name="Hoff K.J."/>
            <person name="Prost S."/>
        </authorList>
    </citation>
    <scope>NUCLEOTIDE SEQUENCE</scope>
</reference>
<name>A0A8T0EFN8_ARGBR</name>
<protein>
    <submittedName>
        <fullName evidence="2">Uncharacterized protein</fullName>
    </submittedName>
</protein>
<dbReference type="EMBL" id="JABXBU010002228">
    <property type="protein sequence ID" value="KAF8771679.1"/>
    <property type="molecule type" value="Genomic_DNA"/>
</dbReference>
<organism evidence="2 3">
    <name type="scientific">Argiope bruennichi</name>
    <name type="common">Wasp spider</name>
    <name type="synonym">Aranea bruennichi</name>
    <dbReference type="NCBI Taxonomy" id="94029"/>
    <lineage>
        <taxon>Eukaryota</taxon>
        <taxon>Metazoa</taxon>
        <taxon>Ecdysozoa</taxon>
        <taxon>Arthropoda</taxon>
        <taxon>Chelicerata</taxon>
        <taxon>Arachnida</taxon>
        <taxon>Araneae</taxon>
        <taxon>Araneomorphae</taxon>
        <taxon>Entelegynae</taxon>
        <taxon>Araneoidea</taxon>
        <taxon>Araneidae</taxon>
        <taxon>Argiope</taxon>
    </lineage>
</organism>
<keyword evidence="3" id="KW-1185">Reference proteome</keyword>
<evidence type="ECO:0000313" key="3">
    <source>
        <dbReference type="Proteomes" id="UP000807504"/>
    </source>
</evidence>
<proteinExistence type="predicted"/>
<evidence type="ECO:0000256" key="1">
    <source>
        <dbReference type="SAM" id="SignalP"/>
    </source>
</evidence>
<accession>A0A8T0EFN8</accession>
<dbReference type="OrthoDB" id="10315762at2759"/>
<comment type="caution">
    <text evidence="2">The sequence shown here is derived from an EMBL/GenBank/DDBJ whole genome shotgun (WGS) entry which is preliminary data.</text>
</comment>
<feature type="chain" id="PRO_5035940176" evidence="1">
    <location>
        <begin position="19"/>
        <end position="207"/>
    </location>
</feature>